<organism evidence="14">
    <name type="scientific">Schistocephalus solidus</name>
    <name type="common">Tapeworm</name>
    <dbReference type="NCBI Taxonomy" id="70667"/>
    <lineage>
        <taxon>Eukaryota</taxon>
        <taxon>Metazoa</taxon>
        <taxon>Spiralia</taxon>
        <taxon>Lophotrochozoa</taxon>
        <taxon>Platyhelminthes</taxon>
        <taxon>Cestoda</taxon>
        <taxon>Eucestoda</taxon>
        <taxon>Diphyllobothriidea</taxon>
        <taxon>Diphyllobothriidae</taxon>
        <taxon>Schistocephalus</taxon>
    </lineage>
</organism>
<dbReference type="Pfam" id="PF13733">
    <property type="entry name" value="Glyco_transf_7N"/>
    <property type="match status" value="1"/>
</dbReference>
<dbReference type="InterPro" id="IPR029044">
    <property type="entry name" value="Nucleotide-diphossugar_trans"/>
</dbReference>
<comment type="pathway">
    <text evidence="2 11">Protein modification; protein glycosylation.</text>
</comment>
<feature type="transmembrane region" description="Helical" evidence="11">
    <location>
        <begin position="37"/>
        <end position="54"/>
    </location>
</feature>
<evidence type="ECO:0000256" key="4">
    <source>
        <dbReference type="ARBA" id="ARBA00022676"/>
    </source>
</evidence>
<evidence type="ECO:0000256" key="8">
    <source>
        <dbReference type="ARBA" id="ARBA00022989"/>
    </source>
</evidence>
<keyword evidence="5 11" id="KW-0808">Transferase</keyword>
<dbReference type="PRINTS" id="PR02050">
    <property type="entry name" value="B14GALTRFASE"/>
</dbReference>
<evidence type="ECO:0000256" key="11">
    <source>
        <dbReference type="RuleBase" id="RU368121"/>
    </source>
</evidence>
<dbReference type="InterPro" id="IPR003859">
    <property type="entry name" value="Galactosyl_T"/>
</dbReference>
<evidence type="ECO:0000256" key="1">
    <source>
        <dbReference type="ARBA" id="ARBA00004606"/>
    </source>
</evidence>
<sequence>MNGKDYKLSDVHHSFLGTGESCLGGCNKSSLFAMPVIYPHFLAIFLPFFCRFIIYPHRLTFEEVGRLNICLKYLDYGDLATKWGLSNDQTIWQNDSNFTDVAYNLERSGRDESPTAVAVWTPANCEQSETLAIVIPFRDRYQNLSVFLNHMHPFLRHQRRRYSIYVIDQIAPHTFNRAALFNIGFLEASRRANYSCFMFHDVDLLPEDDRHLYACEDQPLHMSATINKFNYKLFYNSSFGGAVAMRKEHFEKTLGFANTYFGWGCEDDDMSRRLRFAGLKLTRHNFTFARYTMLKHGKEMGNPENPKRKLRLSKARIMWEKDTYLDVRYAVRKQELRHNGLYHYLGVDILEPNEDKEKLFTLKSRRKRL</sequence>
<dbReference type="InterPro" id="IPR027791">
    <property type="entry name" value="Galactosyl_T_C"/>
</dbReference>
<feature type="domain" description="Galactosyltransferase N-terminal" evidence="13">
    <location>
        <begin position="117"/>
        <end position="216"/>
    </location>
</feature>
<keyword evidence="4 11" id="KW-0328">Glycosyltransferase</keyword>
<evidence type="ECO:0000256" key="9">
    <source>
        <dbReference type="ARBA" id="ARBA00023136"/>
    </source>
</evidence>
<dbReference type="InterPro" id="IPR027995">
    <property type="entry name" value="Galactosyl_T_N"/>
</dbReference>
<evidence type="ECO:0000256" key="10">
    <source>
        <dbReference type="ARBA" id="ARBA00023180"/>
    </source>
</evidence>
<dbReference type="PANTHER" id="PTHR19300:SF57">
    <property type="entry name" value="BETA-1,4-N-ACETYLGALACTOSAMINYLTRANSFERASE"/>
    <property type="match status" value="1"/>
</dbReference>
<dbReference type="PANTHER" id="PTHR19300">
    <property type="entry name" value="BETA-1,4-GALACTOSYLTRANSFERASE"/>
    <property type="match status" value="1"/>
</dbReference>
<evidence type="ECO:0000256" key="2">
    <source>
        <dbReference type="ARBA" id="ARBA00004922"/>
    </source>
</evidence>
<dbReference type="UniPathway" id="UPA00378"/>
<keyword evidence="6 11" id="KW-0812">Transmembrane</keyword>
<evidence type="ECO:0000256" key="5">
    <source>
        <dbReference type="ARBA" id="ARBA00022679"/>
    </source>
</evidence>
<dbReference type="GO" id="GO:0008378">
    <property type="term" value="F:galactosyltransferase activity"/>
    <property type="evidence" value="ECO:0007669"/>
    <property type="project" value="TreeGrafter"/>
</dbReference>
<dbReference type="GO" id="GO:0006688">
    <property type="term" value="P:glycosphingolipid biosynthetic process"/>
    <property type="evidence" value="ECO:0007669"/>
    <property type="project" value="TreeGrafter"/>
</dbReference>
<dbReference type="EC" id="2.4.1.-" evidence="11"/>
<evidence type="ECO:0000259" key="13">
    <source>
        <dbReference type="Pfam" id="PF13733"/>
    </source>
</evidence>
<proteinExistence type="inferred from homology"/>
<reference evidence="14" key="1">
    <citation type="submission" date="2016-01" db="EMBL/GenBank/DDBJ databases">
        <title>Reference transcriptome for the parasite Schistocephalus solidus: insights into the molecular evolution of parasitism.</title>
        <authorList>
            <person name="Hebert F.O."/>
            <person name="Grambauer S."/>
            <person name="Barber I."/>
            <person name="Landry C.R."/>
            <person name="Aubin-Horth N."/>
        </authorList>
    </citation>
    <scope>NUCLEOTIDE SEQUENCE</scope>
</reference>
<feature type="domain" description="Galactosyltransferase C-terminal" evidence="12">
    <location>
        <begin position="221"/>
        <end position="296"/>
    </location>
</feature>
<keyword evidence="8 11" id="KW-1133">Transmembrane helix</keyword>
<evidence type="ECO:0000256" key="6">
    <source>
        <dbReference type="ARBA" id="ARBA00022692"/>
    </source>
</evidence>
<dbReference type="SUPFAM" id="SSF53448">
    <property type="entry name" value="Nucleotide-diphospho-sugar transferases"/>
    <property type="match status" value="1"/>
</dbReference>
<keyword evidence="9 11" id="KW-0472">Membrane</keyword>
<dbReference type="Gene3D" id="3.90.550.10">
    <property type="entry name" value="Spore Coat Polysaccharide Biosynthesis Protein SpsA, Chain A"/>
    <property type="match status" value="1"/>
</dbReference>
<dbReference type="GO" id="GO:0005975">
    <property type="term" value="P:carbohydrate metabolic process"/>
    <property type="evidence" value="ECO:0007669"/>
    <property type="project" value="InterPro"/>
</dbReference>
<accession>A0A0X3P0N2</accession>
<dbReference type="GO" id="GO:0033842">
    <property type="term" value="F:N-acetyl-beta-glucosaminyl-derivative 4-beta-N-acetylgalactosaminyltransferase activity"/>
    <property type="evidence" value="ECO:0007669"/>
    <property type="project" value="TreeGrafter"/>
</dbReference>
<gene>
    <name evidence="14" type="primary">BRE4</name>
    <name evidence="14" type="ORF">TR91057</name>
</gene>
<evidence type="ECO:0000313" key="14">
    <source>
        <dbReference type="EMBL" id="JAP45554.1"/>
    </source>
</evidence>
<dbReference type="EMBL" id="GEEE01017671">
    <property type="protein sequence ID" value="JAP45554.1"/>
    <property type="molecule type" value="Transcribed_RNA"/>
</dbReference>
<protein>
    <recommendedName>
        <fullName evidence="11">Beta-1,4-galactosyltransferase</fullName>
        <ecNumber evidence="11">2.4.1.-</ecNumber>
    </recommendedName>
</protein>
<comment type="similarity">
    <text evidence="3 11">Belongs to the glycosyltransferase 7 family.</text>
</comment>
<evidence type="ECO:0000256" key="3">
    <source>
        <dbReference type="ARBA" id="ARBA00005735"/>
    </source>
</evidence>
<evidence type="ECO:0000259" key="12">
    <source>
        <dbReference type="Pfam" id="PF02709"/>
    </source>
</evidence>
<dbReference type="GO" id="GO:0016020">
    <property type="term" value="C:membrane"/>
    <property type="evidence" value="ECO:0007669"/>
    <property type="project" value="UniProtKB-SubCell"/>
</dbReference>
<comment type="function">
    <text evidence="11">Catalyses the transfer of galactose onto proteins or lipids.</text>
</comment>
<dbReference type="Pfam" id="PF02709">
    <property type="entry name" value="Glyco_transf_7C"/>
    <property type="match status" value="1"/>
</dbReference>
<comment type="subcellular location">
    <subcellularLocation>
        <location evidence="1">Membrane</location>
        <topology evidence="1">Single-pass type II membrane protein</topology>
    </subcellularLocation>
</comment>
<evidence type="ECO:0000256" key="7">
    <source>
        <dbReference type="ARBA" id="ARBA00022968"/>
    </source>
</evidence>
<dbReference type="GO" id="GO:0005794">
    <property type="term" value="C:Golgi apparatus"/>
    <property type="evidence" value="ECO:0007669"/>
    <property type="project" value="TreeGrafter"/>
</dbReference>
<name>A0A0X3P0N2_SCHSO</name>
<keyword evidence="10 11" id="KW-0325">Glycoprotein</keyword>
<keyword evidence="7 11" id="KW-0735">Signal-anchor</keyword>
<dbReference type="AlphaFoldDB" id="A0A0X3P0N2"/>